<dbReference type="STRING" id="1121291.SAMN02745134_00708"/>
<feature type="transmembrane region" description="Helical" evidence="2">
    <location>
        <begin position="260"/>
        <end position="282"/>
    </location>
</feature>
<feature type="region of interest" description="Disordered" evidence="1">
    <location>
        <begin position="54"/>
        <end position="88"/>
    </location>
</feature>
<dbReference type="InterPro" id="IPR006674">
    <property type="entry name" value="HD_domain"/>
</dbReference>
<organism evidence="4 5">
    <name type="scientific">Clostridium acidisoli DSM 12555</name>
    <dbReference type="NCBI Taxonomy" id="1121291"/>
    <lineage>
        <taxon>Bacteria</taxon>
        <taxon>Bacillati</taxon>
        <taxon>Bacillota</taxon>
        <taxon>Clostridia</taxon>
        <taxon>Eubacteriales</taxon>
        <taxon>Clostridiaceae</taxon>
        <taxon>Clostridium</taxon>
    </lineage>
</organism>
<dbReference type="EMBL" id="FWXH01000002">
    <property type="protein sequence ID" value="SMC18924.1"/>
    <property type="molecule type" value="Genomic_DNA"/>
</dbReference>
<evidence type="ECO:0000313" key="5">
    <source>
        <dbReference type="Proteomes" id="UP000192468"/>
    </source>
</evidence>
<dbReference type="Proteomes" id="UP000192468">
    <property type="component" value="Unassembled WGS sequence"/>
</dbReference>
<gene>
    <name evidence="4" type="ORF">SAMN02745134_00708</name>
</gene>
<feature type="compositionally biased region" description="Basic and acidic residues" evidence="1">
    <location>
        <begin position="54"/>
        <end position="70"/>
    </location>
</feature>
<feature type="transmembrane region" description="Helical" evidence="2">
    <location>
        <begin position="383"/>
        <end position="406"/>
    </location>
</feature>
<dbReference type="SUPFAM" id="SSF109604">
    <property type="entry name" value="HD-domain/PDEase-like"/>
    <property type="match status" value="1"/>
</dbReference>
<evidence type="ECO:0000259" key="3">
    <source>
        <dbReference type="SMART" id="SM00471"/>
    </source>
</evidence>
<proteinExistence type="predicted"/>
<dbReference type="SMART" id="SM00471">
    <property type="entry name" value="HDc"/>
    <property type="match status" value="1"/>
</dbReference>
<dbReference type="InterPro" id="IPR006675">
    <property type="entry name" value="HDIG_dom"/>
</dbReference>
<dbReference type="InterPro" id="IPR011621">
    <property type="entry name" value="Metal-dep_PHydrolase_7TM_intra"/>
</dbReference>
<sequence>MKIINVLHNKTTKKVFIFASVFIIIYGIMLTSIVPKTYNLKEGEIAKNDIKAQRDVEDKTATEEREKEASDSVGQQYDKKVEVESESEQDLNNDFEKFNAIKNQNIDINQKITSLKTTLAYNLSDSQANTWLTISNDDNTSLQNYIIKTIKGIYSNDIREENSYDIKNAQNYINNQFAKSKFNKDVIELGTIIAQYYIKPNLFINQDKTNEMKDNAKKKVAQVIIKKDQIIVKEGEPITKEELDILADLGLLNNNKNSNWYVYVSLGALDFIILFIEMYYLYKYHRELFETNSNLILIFLLNIVFLILARTINIISPFLIPLAFLPMLYTILLNDRVALFMSLFNCILMSIVVEFNVQLILIAIMSTLISSMVLKKMQMRNDILYASIYIALVNSILTFSIGFLVSNNFLNILTITVFSFLGACFSAILTIGFLPILESVFDIVTPVKLLELSNPNQPLLKKLLVEAPGTYHHSIMVANLAEAATEEVGGNQVLARVASYYHDVGKVRRPYFFKENQFGKENPHDKMTPNLSALVVISHIKDGLELAEEYKLPKVIQNIISEHHGTTLAKYFYITMKNSCDNPEEIKEENFRYPGPIPSSKESAIIMLADSIEAAVRSINEPTKGKIEEMVNNIIEARLNEGQLDNCDITFKDLSKIREAFLNSLNGIYHQRIEYPTDKSQISKEK</sequence>
<evidence type="ECO:0000313" key="4">
    <source>
        <dbReference type="EMBL" id="SMC18924.1"/>
    </source>
</evidence>
<feature type="transmembrane region" description="Helical" evidence="2">
    <location>
        <begin position="412"/>
        <end position="434"/>
    </location>
</feature>
<evidence type="ECO:0000256" key="2">
    <source>
        <dbReference type="SAM" id="Phobius"/>
    </source>
</evidence>
<dbReference type="Pfam" id="PF07698">
    <property type="entry name" value="7TM-7TMR_HD"/>
    <property type="match status" value="1"/>
</dbReference>
<dbReference type="InterPro" id="IPR052722">
    <property type="entry name" value="PgpH_phosphodiesterase"/>
</dbReference>
<name>A0A1W1X4P4_9CLOT</name>
<feature type="domain" description="HD/PDEase" evidence="3">
    <location>
        <begin position="466"/>
        <end position="624"/>
    </location>
</feature>
<dbReference type="AlphaFoldDB" id="A0A1W1X4P4"/>
<accession>A0A1W1X4P4</accession>
<dbReference type="RefSeq" id="WP_084113875.1">
    <property type="nucleotide sequence ID" value="NZ_FWXH01000002.1"/>
</dbReference>
<dbReference type="OrthoDB" id="9806952at2"/>
<dbReference type="InterPro" id="IPR011624">
    <property type="entry name" value="Metal-dep_PHydrolase_7TM_extra"/>
</dbReference>
<protein>
    <recommendedName>
        <fullName evidence="3">HD/PDEase domain-containing protein</fullName>
    </recommendedName>
</protein>
<dbReference type="CDD" id="cd00077">
    <property type="entry name" value="HDc"/>
    <property type="match status" value="1"/>
</dbReference>
<dbReference type="Pfam" id="PF07697">
    <property type="entry name" value="7TMR-HDED"/>
    <property type="match status" value="1"/>
</dbReference>
<keyword evidence="2" id="KW-1133">Transmembrane helix</keyword>
<dbReference type="Gene3D" id="1.10.3210.10">
    <property type="entry name" value="Hypothetical protein af1432"/>
    <property type="match status" value="1"/>
</dbReference>
<evidence type="ECO:0000256" key="1">
    <source>
        <dbReference type="SAM" id="MobiDB-lite"/>
    </source>
</evidence>
<dbReference type="NCBIfam" id="TIGR00277">
    <property type="entry name" value="HDIG"/>
    <property type="match status" value="1"/>
</dbReference>
<dbReference type="PANTHER" id="PTHR36442">
    <property type="entry name" value="CYCLIC-DI-AMP PHOSPHODIESTERASE PGPH"/>
    <property type="match status" value="1"/>
</dbReference>
<dbReference type="Pfam" id="PF01966">
    <property type="entry name" value="HD"/>
    <property type="match status" value="1"/>
</dbReference>
<keyword evidence="5" id="KW-1185">Reference proteome</keyword>
<feature type="transmembrane region" description="Helical" evidence="2">
    <location>
        <begin position="15"/>
        <end position="34"/>
    </location>
</feature>
<dbReference type="PANTHER" id="PTHR36442:SF1">
    <property type="entry name" value="CYCLIC-DI-AMP PHOSPHODIESTERASE PGPH"/>
    <property type="match status" value="1"/>
</dbReference>
<keyword evidence="2" id="KW-0472">Membrane</keyword>
<feature type="transmembrane region" description="Helical" evidence="2">
    <location>
        <begin position="340"/>
        <end position="362"/>
    </location>
</feature>
<keyword evidence="2" id="KW-0812">Transmembrane</keyword>
<feature type="transmembrane region" description="Helical" evidence="2">
    <location>
        <begin position="294"/>
        <end position="320"/>
    </location>
</feature>
<reference evidence="4 5" key="1">
    <citation type="submission" date="2017-04" db="EMBL/GenBank/DDBJ databases">
        <authorList>
            <person name="Afonso C.L."/>
            <person name="Miller P.J."/>
            <person name="Scott M.A."/>
            <person name="Spackman E."/>
            <person name="Goraichik I."/>
            <person name="Dimitrov K.M."/>
            <person name="Suarez D.L."/>
            <person name="Swayne D.E."/>
        </authorList>
    </citation>
    <scope>NUCLEOTIDE SEQUENCE [LARGE SCALE GENOMIC DNA]</scope>
    <source>
        <strain evidence="4 5">DSM 12555</strain>
    </source>
</reference>
<dbReference type="InterPro" id="IPR003607">
    <property type="entry name" value="HD/PDEase_dom"/>
</dbReference>